<name>A0A2U1MIJ5_ARTAN</name>
<evidence type="ECO:0000313" key="3">
    <source>
        <dbReference type="EMBL" id="PWA61044.1"/>
    </source>
</evidence>
<dbReference type="Pfam" id="PF14432">
    <property type="entry name" value="DYW_deaminase"/>
    <property type="match status" value="1"/>
</dbReference>
<dbReference type="EMBL" id="PKPP01005197">
    <property type="protein sequence ID" value="PWA61044.1"/>
    <property type="molecule type" value="Genomic_DNA"/>
</dbReference>
<organism evidence="3 4">
    <name type="scientific">Artemisia annua</name>
    <name type="common">Sweet wormwood</name>
    <dbReference type="NCBI Taxonomy" id="35608"/>
    <lineage>
        <taxon>Eukaryota</taxon>
        <taxon>Viridiplantae</taxon>
        <taxon>Streptophyta</taxon>
        <taxon>Embryophyta</taxon>
        <taxon>Tracheophyta</taxon>
        <taxon>Spermatophyta</taxon>
        <taxon>Magnoliopsida</taxon>
        <taxon>eudicotyledons</taxon>
        <taxon>Gunneridae</taxon>
        <taxon>Pentapetalae</taxon>
        <taxon>asterids</taxon>
        <taxon>campanulids</taxon>
        <taxon>Asterales</taxon>
        <taxon>Asteraceae</taxon>
        <taxon>Asteroideae</taxon>
        <taxon>Anthemideae</taxon>
        <taxon>Artemisiinae</taxon>
        <taxon>Artemisia</taxon>
    </lineage>
</organism>
<dbReference type="GO" id="GO:0003723">
    <property type="term" value="F:RNA binding"/>
    <property type="evidence" value="ECO:0007669"/>
    <property type="project" value="InterPro"/>
</dbReference>
<evidence type="ECO:0000256" key="1">
    <source>
        <dbReference type="ARBA" id="ARBA00006643"/>
    </source>
</evidence>
<dbReference type="InterPro" id="IPR046960">
    <property type="entry name" value="PPR_At4g14850-like_plant"/>
</dbReference>
<evidence type="ECO:0000313" key="4">
    <source>
        <dbReference type="Proteomes" id="UP000245207"/>
    </source>
</evidence>
<comment type="caution">
    <text evidence="3">The sequence shown here is derived from an EMBL/GenBank/DDBJ whole genome shotgun (WGS) entry which is preliminary data.</text>
</comment>
<dbReference type="InterPro" id="IPR046848">
    <property type="entry name" value="E_motif"/>
</dbReference>
<dbReference type="Proteomes" id="UP000245207">
    <property type="component" value="Unassembled WGS sequence"/>
</dbReference>
<dbReference type="Pfam" id="PF20431">
    <property type="entry name" value="E_motif"/>
    <property type="match status" value="1"/>
</dbReference>
<dbReference type="GO" id="GO:0008270">
    <property type="term" value="F:zinc ion binding"/>
    <property type="evidence" value="ECO:0007669"/>
    <property type="project" value="InterPro"/>
</dbReference>
<proteinExistence type="inferred from homology"/>
<reference evidence="3 4" key="1">
    <citation type="journal article" date="2018" name="Mol. Plant">
        <title>The genome of Artemisia annua provides insight into the evolution of Asteraceae family and artemisinin biosynthesis.</title>
        <authorList>
            <person name="Shen Q."/>
            <person name="Zhang L."/>
            <person name="Liao Z."/>
            <person name="Wang S."/>
            <person name="Yan T."/>
            <person name="Shi P."/>
            <person name="Liu M."/>
            <person name="Fu X."/>
            <person name="Pan Q."/>
            <person name="Wang Y."/>
            <person name="Lv Z."/>
            <person name="Lu X."/>
            <person name="Zhang F."/>
            <person name="Jiang W."/>
            <person name="Ma Y."/>
            <person name="Chen M."/>
            <person name="Hao X."/>
            <person name="Li L."/>
            <person name="Tang Y."/>
            <person name="Lv G."/>
            <person name="Zhou Y."/>
            <person name="Sun X."/>
            <person name="Brodelius P.E."/>
            <person name="Rose J.K.C."/>
            <person name="Tang K."/>
        </authorList>
    </citation>
    <scope>NUCLEOTIDE SEQUENCE [LARGE SCALE GENOMIC DNA]</scope>
    <source>
        <strain evidence="4">cv. Huhao1</strain>
        <tissue evidence="3">Leaf</tissue>
    </source>
</reference>
<dbReference type="AlphaFoldDB" id="A0A2U1MIJ5"/>
<gene>
    <name evidence="3" type="ORF">CTI12_AA375840</name>
</gene>
<protein>
    <submittedName>
        <fullName evidence="3">Tetratricopeptide repeat (TPR)-like superfamily protein</fullName>
    </submittedName>
</protein>
<dbReference type="Gene3D" id="1.25.40.10">
    <property type="entry name" value="Tetratricopeptide repeat domain"/>
    <property type="match status" value="1"/>
</dbReference>
<dbReference type="OrthoDB" id="749581at2759"/>
<dbReference type="STRING" id="35608.A0A2U1MIJ5"/>
<evidence type="ECO:0000259" key="2">
    <source>
        <dbReference type="Pfam" id="PF14432"/>
    </source>
</evidence>
<dbReference type="GO" id="GO:0009451">
    <property type="term" value="P:RNA modification"/>
    <property type="evidence" value="ECO:0007669"/>
    <property type="project" value="InterPro"/>
</dbReference>
<keyword evidence="4" id="KW-1185">Reference proteome</keyword>
<feature type="domain" description="DYW" evidence="2">
    <location>
        <begin position="124"/>
        <end position="216"/>
    </location>
</feature>
<accession>A0A2U1MIJ5</accession>
<dbReference type="PANTHER" id="PTHR47926">
    <property type="entry name" value="PENTATRICOPEPTIDE REPEAT-CONTAINING PROTEIN"/>
    <property type="match status" value="1"/>
</dbReference>
<dbReference type="PANTHER" id="PTHR47926:SF520">
    <property type="entry name" value="DYW DOMAIN-CONTAINING PROTEIN"/>
    <property type="match status" value="1"/>
</dbReference>
<sequence length="216" mass="24943">MKLIDQIPCDPSVMVWRALLGACVIHKDVELGELSAKRVLELEPQDESTYVLLSNMYASAKRWDNVALVRKNMKRKRVKKEPGLSWIENQGIVHYFTVGDSSHSDIKLIYGMLEWLNLKTKKAGYISNHDVILLDVEDDEKARLLWVHSERLALAFGLVSLPSGSPIRIMKNLRFCLDCHDVFKFISKIVQREIIVRDINRFHHFEDGVCSCGDYW</sequence>
<comment type="similarity">
    <text evidence="1">Belongs to the PPR family. PCMP-H subfamily.</text>
</comment>
<dbReference type="InterPro" id="IPR011990">
    <property type="entry name" value="TPR-like_helical_dom_sf"/>
</dbReference>
<dbReference type="InterPro" id="IPR032867">
    <property type="entry name" value="DYW_dom"/>
</dbReference>